<dbReference type="RefSeq" id="XP_012185494.1">
    <property type="nucleotide sequence ID" value="XM_012330104.1"/>
</dbReference>
<evidence type="ECO:0000256" key="4">
    <source>
        <dbReference type="ARBA" id="ARBA00023136"/>
    </source>
</evidence>
<evidence type="ECO:0000256" key="2">
    <source>
        <dbReference type="ARBA" id="ARBA00022692"/>
    </source>
</evidence>
<dbReference type="InParanoid" id="J4ICD3"/>
<organism evidence="7 8">
    <name type="scientific">Fibroporia radiculosa</name>
    <dbReference type="NCBI Taxonomy" id="599839"/>
    <lineage>
        <taxon>Eukaryota</taxon>
        <taxon>Fungi</taxon>
        <taxon>Dikarya</taxon>
        <taxon>Basidiomycota</taxon>
        <taxon>Agaricomycotina</taxon>
        <taxon>Agaricomycetes</taxon>
        <taxon>Polyporales</taxon>
        <taxon>Fibroporiaceae</taxon>
        <taxon>Fibroporia</taxon>
    </lineage>
</organism>
<sequence length="383" mass="43584">MSDHARPSFPMLPYLTLQHAFLAALIVLRPRWPFRLGAFTAYGFSLMYALRCSTGNSFRDHTLGCILLGHFFTAIHLIWITNPIKEFMHERDRIAPERLPFDRRALWALCIFNNPRGVGWNYQLSNIPSRPSEPRWTFVRERLKSAFRWFLLVDLMQLVERTFPQRGADFASLSLHGCTQRCCTIGAIAMQYYLLAAGSVALGWFSPSDWPDVYGRLSDAYTLRRFWGRTYHQFMRRYLGSLGKVACRLFNLQSGSWASSYLQLYVAFAISGLIHCGGDFMANPALFGASFPFYISQAIAITFEDVAIGVAKRTQIRWSELFARRVGYAWVLISQVVLSTLYLNWLMRAGLAARDRMSFSLIDALGSIASTGLSSSSFYTPLA</sequence>
<reference evidence="7 8" key="1">
    <citation type="journal article" date="2012" name="Appl. Environ. Microbiol.">
        <title>Short-read sequencing for genomic analysis of the brown rot fungus Fibroporia radiculosa.</title>
        <authorList>
            <person name="Tang J.D."/>
            <person name="Perkins A.D."/>
            <person name="Sonstegard T.S."/>
            <person name="Schroeder S.G."/>
            <person name="Burgess S.C."/>
            <person name="Diehl S.V."/>
        </authorList>
    </citation>
    <scope>NUCLEOTIDE SEQUENCE [LARGE SCALE GENOMIC DNA]</scope>
    <source>
        <strain evidence="7 8">TFFH 294</strain>
    </source>
</reference>
<feature type="transmembrane region" description="Helical" evidence="5">
    <location>
        <begin position="327"/>
        <end position="347"/>
    </location>
</feature>
<keyword evidence="4 5" id="KW-0472">Membrane</keyword>
<protein>
    <recommendedName>
        <fullName evidence="6">Wax synthase domain-containing protein</fullName>
    </recommendedName>
</protein>
<dbReference type="EMBL" id="HE797248">
    <property type="protein sequence ID" value="CCM06211.1"/>
    <property type="molecule type" value="Genomic_DNA"/>
</dbReference>
<dbReference type="OrthoDB" id="1077582at2759"/>
<evidence type="ECO:0000256" key="5">
    <source>
        <dbReference type="SAM" id="Phobius"/>
    </source>
</evidence>
<accession>J4ICD3</accession>
<dbReference type="Proteomes" id="UP000006352">
    <property type="component" value="Unassembled WGS sequence"/>
</dbReference>
<keyword evidence="8" id="KW-1185">Reference proteome</keyword>
<dbReference type="STRING" id="599839.J4ICD3"/>
<evidence type="ECO:0000259" key="6">
    <source>
        <dbReference type="Pfam" id="PF13813"/>
    </source>
</evidence>
<evidence type="ECO:0000313" key="8">
    <source>
        <dbReference type="Proteomes" id="UP000006352"/>
    </source>
</evidence>
<proteinExistence type="predicted"/>
<name>J4ICD3_9APHY</name>
<comment type="subcellular location">
    <subcellularLocation>
        <location evidence="1">Membrane</location>
        <topology evidence="1">Multi-pass membrane protein</topology>
    </subcellularLocation>
</comment>
<gene>
    <name evidence="7" type="ORF">FIBRA_08455</name>
</gene>
<feature type="transmembrane region" description="Helical" evidence="5">
    <location>
        <begin position="34"/>
        <end position="50"/>
    </location>
</feature>
<dbReference type="GO" id="GO:0016020">
    <property type="term" value="C:membrane"/>
    <property type="evidence" value="ECO:0007669"/>
    <property type="project" value="UniProtKB-SubCell"/>
</dbReference>
<feature type="transmembrane region" description="Helical" evidence="5">
    <location>
        <begin position="62"/>
        <end position="81"/>
    </location>
</feature>
<dbReference type="InterPro" id="IPR032805">
    <property type="entry name" value="Wax_synthase_dom"/>
</dbReference>
<keyword evidence="2 5" id="KW-0812">Transmembrane</keyword>
<dbReference type="Pfam" id="PF13813">
    <property type="entry name" value="MBOAT_2"/>
    <property type="match status" value="1"/>
</dbReference>
<evidence type="ECO:0000256" key="1">
    <source>
        <dbReference type="ARBA" id="ARBA00004141"/>
    </source>
</evidence>
<dbReference type="HOGENOM" id="CLU_032731_1_1_1"/>
<feature type="domain" description="Wax synthase" evidence="6">
    <location>
        <begin position="210"/>
        <end position="285"/>
    </location>
</feature>
<keyword evidence="3 5" id="KW-1133">Transmembrane helix</keyword>
<dbReference type="AlphaFoldDB" id="J4ICD3"/>
<evidence type="ECO:0000313" key="7">
    <source>
        <dbReference type="EMBL" id="CCM06211.1"/>
    </source>
</evidence>
<dbReference type="GeneID" id="24101111"/>
<evidence type="ECO:0000256" key="3">
    <source>
        <dbReference type="ARBA" id="ARBA00022989"/>
    </source>
</evidence>